<dbReference type="Proteomes" id="UP000010809">
    <property type="component" value="Chromosome"/>
</dbReference>
<evidence type="ECO:0000313" key="1">
    <source>
        <dbReference type="EMBL" id="AGA33529.1"/>
    </source>
</evidence>
<gene>
    <name evidence="1" type="ordered locus">TVNIR_1868</name>
</gene>
<reference evidence="1" key="1">
    <citation type="submission" date="2015-12" db="EMBL/GenBank/DDBJ databases">
        <authorList>
            <person name="Tikhonova T.V."/>
            <person name="Pavlov A.R."/>
            <person name="Beletsky A.V."/>
            <person name="Mardanov A.V."/>
            <person name="Sorokin D.Y."/>
            <person name="Ravin N.V."/>
            <person name="Popov V.O."/>
        </authorList>
    </citation>
    <scope>NUCLEOTIDE SEQUENCE</scope>
    <source>
        <strain evidence="1">DSM 14787</strain>
    </source>
</reference>
<dbReference type="KEGG" id="tni:TVNIR_1868"/>
<dbReference type="Pfam" id="PF11376">
    <property type="entry name" value="DUF3179"/>
    <property type="match status" value="1"/>
</dbReference>
<evidence type="ECO:0000313" key="2">
    <source>
        <dbReference type="Proteomes" id="UP000010809"/>
    </source>
</evidence>
<dbReference type="InterPro" id="IPR021516">
    <property type="entry name" value="DUF3179"/>
</dbReference>
<protein>
    <recommendedName>
        <fullName evidence="3">DUF3179 domain-containing protein</fullName>
    </recommendedName>
</protein>
<proteinExistence type="predicted"/>
<dbReference type="AlphaFoldDB" id="L0DV98"/>
<keyword evidence="2" id="KW-1185">Reference proteome</keyword>
<evidence type="ECO:0008006" key="3">
    <source>
        <dbReference type="Google" id="ProtNLM"/>
    </source>
</evidence>
<dbReference type="HOGENOM" id="CLU_037493_1_0_6"/>
<accession>L0DV98</accession>
<dbReference type="STRING" id="1255043.TVNIR_1868"/>
<name>L0DV98_THIND</name>
<dbReference type="EMBL" id="CP003989">
    <property type="protein sequence ID" value="AGA33529.1"/>
    <property type="molecule type" value="Genomic_DNA"/>
</dbReference>
<dbReference type="RefSeq" id="WP_015258656.1">
    <property type="nucleotide sequence ID" value="NC_019902.2"/>
</dbReference>
<sequence length="298" mass="32931">MNGFDVSNSAVPLDEIHRGGPPRDGIPALTDPEFIGAGGAHGLRDDDRVLGVFRNGVAKAYPLGIMNYHEVVNDLFGAEPIAVTYCPLCFTGIAFQAGQPDGSRRTFGVSGLLYNSDVLLYDRETESLWSQIAARAIAGPRRGETLAMVPLANTTWEAWHAEHPDTRVLSRDTDYARNYDRDPYAAYAEDEALMFPVRFRMQAMHPKTPVLGVRIGDHARAYPFAEFPETGRHRVEDTLGGEVITLDVDADAQTGRVFDSRGEELTSLIAFWFAWFAFHPETERYTGDPPAVPIEDGV</sequence>
<dbReference type="eggNOG" id="COG2128">
    <property type="taxonomic scope" value="Bacteria"/>
</dbReference>
<dbReference type="PATRIC" id="fig|1255043.3.peg.1891"/>
<organism evidence="1 2">
    <name type="scientific">Thioalkalivibrio nitratireducens (strain DSM 14787 / UNIQEM 213 / ALEN2)</name>
    <dbReference type="NCBI Taxonomy" id="1255043"/>
    <lineage>
        <taxon>Bacteria</taxon>
        <taxon>Pseudomonadati</taxon>
        <taxon>Pseudomonadota</taxon>
        <taxon>Gammaproteobacteria</taxon>
        <taxon>Chromatiales</taxon>
        <taxon>Ectothiorhodospiraceae</taxon>
        <taxon>Thioalkalivibrio</taxon>
    </lineage>
</organism>